<reference evidence="2" key="1">
    <citation type="submission" date="2019-08" db="EMBL/GenBank/DDBJ databases">
        <authorList>
            <person name="Kucharzyk K."/>
            <person name="Murdoch R.W."/>
            <person name="Higgins S."/>
            <person name="Loffler F."/>
        </authorList>
    </citation>
    <scope>NUCLEOTIDE SEQUENCE</scope>
</reference>
<protein>
    <recommendedName>
        <fullName evidence="1">Tubulin-folding cofactor D ARM repeats domain-containing protein</fullName>
    </recommendedName>
</protein>
<dbReference type="EMBL" id="VSSQ01000051">
    <property type="protein sequence ID" value="MPL70149.1"/>
    <property type="molecule type" value="Genomic_DNA"/>
</dbReference>
<sequence length="172" mass="19517">MDINELFNNKSIKGIEKVSQLTLAISNNEILIKDIVEICKTLKDSEIAFCMEAIEAVTNSNPEISNIQYLKFASSYIDSKSNSLKRESARVIGNIAMLYPKDLEKSIESLINNTNDKGTVVRWSAAYALSRIVILPEYANSKLYNQLVEICEKEEKNSIKNIYLKAFQKLKK</sequence>
<accession>A0A644TU29</accession>
<gene>
    <name evidence="2" type="ORF">SDC9_15902</name>
</gene>
<dbReference type="SUPFAM" id="SSF48371">
    <property type="entry name" value="ARM repeat"/>
    <property type="match status" value="1"/>
</dbReference>
<evidence type="ECO:0000259" key="1">
    <source>
        <dbReference type="Pfam" id="PF25767"/>
    </source>
</evidence>
<dbReference type="AlphaFoldDB" id="A0A644TU29"/>
<dbReference type="Pfam" id="PF25767">
    <property type="entry name" value="ARM_TBCD_2nd"/>
    <property type="match status" value="1"/>
</dbReference>
<dbReference type="Gene3D" id="1.25.10.10">
    <property type="entry name" value="Leucine-rich Repeat Variant"/>
    <property type="match status" value="1"/>
</dbReference>
<dbReference type="InterPro" id="IPR016024">
    <property type="entry name" value="ARM-type_fold"/>
</dbReference>
<dbReference type="InterPro" id="IPR011989">
    <property type="entry name" value="ARM-like"/>
</dbReference>
<proteinExistence type="predicted"/>
<feature type="domain" description="Tubulin-folding cofactor D ARM repeats" evidence="1">
    <location>
        <begin position="84"/>
        <end position="158"/>
    </location>
</feature>
<organism evidence="2">
    <name type="scientific">bioreactor metagenome</name>
    <dbReference type="NCBI Taxonomy" id="1076179"/>
    <lineage>
        <taxon>unclassified sequences</taxon>
        <taxon>metagenomes</taxon>
        <taxon>ecological metagenomes</taxon>
    </lineage>
</organism>
<name>A0A644TU29_9ZZZZ</name>
<dbReference type="InterPro" id="IPR058033">
    <property type="entry name" value="ARM_TBCD_2nd"/>
</dbReference>
<evidence type="ECO:0000313" key="2">
    <source>
        <dbReference type="EMBL" id="MPL70149.1"/>
    </source>
</evidence>
<comment type="caution">
    <text evidence="2">The sequence shown here is derived from an EMBL/GenBank/DDBJ whole genome shotgun (WGS) entry which is preliminary data.</text>
</comment>